<name>A0A6J4UST3_9BACT</name>
<evidence type="ECO:0000256" key="1">
    <source>
        <dbReference type="SAM" id="MobiDB-lite"/>
    </source>
</evidence>
<feature type="non-terminal residue" evidence="2">
    <location>
        <position position="1"/>
    </location>
</feature>
<feature type="compositionally biased region" description="Basic and acidic residues" evidence="1">
    <location>
        <begin position="1"/>
        <end position="14"/>
    </location>
</feature>
<dbReference type="AlphaFoldDB" id="A0A6J4UST3"/>
<protein>
    <submittedName>
        <fullName evidence="2">Uncharacterized protein</fullName>
    </submittedName>
</protein>
<feature type="non-terminal residue" evidence="2">
    <location>
        <position position="65"/>
    </location>
</feature>
<sequence length="65" mass="6666">GRAAEAEDQSKTEGESPSPPLHPGPESGAVPQLWREEALASRLSHLRCLPRAAGDPDPGAAQGGV</sequence>
<proteinExistence type="predicted"/>
<reference evidence="2" key="1">
    <citation type="submission" date="2020-02" db="EMBL/GenBank/DDBJ databases">
        <authorList>
            <person name="Meier V. D."/>
        </authorList>
    </citation>
    <scope>NUCLEOTIDE SEQUENCE</scope>
    <source>
        <strain evidence="2">AVDCRST_MAG59</strain>
    </source>
</reference>
<evidence type="ECO:0000313" key="2">
    <source>
        <dbReference type="EMBL" id="CAA9558238.1"/>
    </source>
</evidence>
<feature type="region of interest" description="Disordered" evidence="1">
    <location>
        <begin position="1"/>
        <end position="32"/>
    </location>
</feature>
<organism evidence="2">
    <name type="scientific">uncultured Thermomicrobiales bacterium</name>
    <dbReference type="NCBI Taxonomy" id="1645740"/>
    <lineage>
        <taxon>Bacteria</taxon>
        <taxon>Pseudomonadati</taxon>
        <taxon>Thermomicrobiota</taxon>
        <taxon>Thermomicrobia</taxon>
        <taxon>Thermomicrobiales</taxon>
        <taxon>environmental samples</taxon>
    </lineage>
</organism>
<gene>
    <name evidence="2" type="ORF">AVDCRST_MAG59-2429</name>
</gene>
<dbReference type="EMBL" id="CADCWF010000148">
    <property type="protein sequence ID" value="CAA9558238.1"/>
    <property type="molecule type" value="Genomic_DNA"/>
</dbReference>
<accession>A0A6J4UST3</accession>